<dbReference type="Proteomes" id="UP001183809">
    <property type="component" value="Unassembled WGS sequence"/>
</dbReference>
<proteinExistence type="predicted"/>
<name>A0ABU2UAC1_9ACTN</name>
<keyword evidence="2" id="KW-0812">Transmembrane</keyword>
<organism evidence="3 4">
    <name type="scientific">Streptomyces gibsoniae</name>
    <dbReference type="NCBI Taxonomy" id="3075529"/>
    <lineage>
        <taxon>Bacteria</taxon>
        <taxon>Bacillati</taxon>
        <taxon>Actinomycetota</taxon>
        <taxon>Actinomycetes</taxon>
        <taxon>Kitasatosporales</taxon>
        <taxon>Streptomycetaceae</taxon>
        <taxon>Streptomyces</taxon>
    </lineage>
</organism>
<evidence type="ECO:0000256" key="1">
    <source>
        <dbReference type="SAM" id="MobiDB-lite"/>
    </source>
</evidence>
<gene>
    <name evidence="3" type="ORF">RM764_45900</name>
</gene>
<evidence type="ECO:0000313" key="4">
    <source>
        <dbReference type="Proteomes" id="UP001183809"/>
    </source>
</evidence>
<feature type="transmembrane region" description="Helical" evidence="2">
    <location>
        <begin position="221"/>
        <end position="246"/>
    </location>
</feature>
<keyword evidence="4" id="KW-1185">Reference proteome</keyword>
<feature type="transmembrane region" description="Helical" evidence="2">
    <location>
        <begin position="182"/>
        <end position="209"/>
    </location>
</feature>
<sequence length="314" mass="31920">MQESDEPSPVVGTTFEGMVDRALDAPEIAAALGAAGTGASREELRAEALEERARLVGVAAAEYSRYLALRAAAVDRYGPSDDGDQVSGGPAADGGRMPDGPADDEVRAPDGPVGDEVRAPDGPVGDGVRTSGDPAGDDDRTPGDPADDDVQALSEVPHSDPSDDGPTTPGDAPAVDGHTKKVILPVLAVLVPSLGAVATGVFLLCGFGLRALAVRPHIGDGLVMAGVIAAAVTAGAALGDLAWILVTGARSRSGRRPGHPADRDPEVCRARESWENAVLERGLVPFLRQRAESAGADPAYASEGYAVGAEDGTR</sequence>
<keyword evidence="2" id="KW-1133">Transmembrane helix</keyword>
<evidence type="ECO:0000256" key="2">
    <source>
        <dbReference type="SAM" id="Phobius"/>
    </source>
</evidence>
<keyword evidence="2" id="KW-0472">Membrane</keyword>
<reference evidence="4" key="1">
    <citation type="submission" date="2023-07" db="EMBL/GenBank/DDBJ databases">
        <title>30 novel species of actinomycetes from the DSMZ collection.</title>
        <authorList>
            <person name="Nouioui I."/>
        </authorList>
    </citation>
    <scope>NUCLEOTIDE SEQUENCE [LARGE SCALE GENOMIC DNA]</scope>
    <source>
        <strain evidence="4">DSM 41699</strain>
    </source>
</reference>
<accession>A0ABU2UAC1</accession>
<dbReference type="RefSeq" id="WP_311701597.1">
    <property type="nucleotide sequence ID" value="NZ_JAVREY010000180.1"/>
</dbReference>
<feature type="compositionally biased region" description="Low complexity" evidence="1">
    <location>
        <begin position="164"/>
        <end position="174"/>
    </location>
</feature>
<dbReference type="EMBL" id="JAVREY010000180">
    <property type="protein sequence ID" value="MDT0470156.1"/>
    <property type="molecule type" value="Genomic_DNA"/>
</dbReference>
<evidence type="ECO:0008006" key="5">
    <source>
        <dbReference type="Google" id="ProtNLM"/>
    </source>
</evidence>
<protein>
    <recommendedName>
        <fullName evidence="5">DUF4190 domain-containing protein</fullName>
    </recommendedName>
</protein>
<feature type="region of interest" description="Disordered" evidence="1">
    <location>
        <begin position="76"/>
        <end position="176"/>
    </location>
</feature>
<comment type="caution">
    <text evidence="3">The sequence shown here is derived from an EMBL/GenBank/DDBJ whole genome shotgun (WGS) entry which is preliminary data.</text>
</comment>
<evidence type="ECO:0000313" key="3">
    <source>
        <dbReference type="EMBL" id="MDT0470156.1"/>
    </source>
</evidence>